<keyword evidence="3" id="KW-1185">Reference proteome</keyword>
<feature type="domain" description="DUF4097" evidence="1">
    <location>
        <begin position="22"/>
        <end position="278"/>
    </location>
</feature>
<evidence type="ECO:0000313" key="3">
    <source>
        <dbReference type="Proteomes" id="UP001500752"/>
    </source>
</evidence>
<evidence type="ECO:0000313" key="2">
    <source>
        <dbReference type="EMBL" id="GAA3685975.1"/>
    </source>
</evidence>
<evidence type="ECO:0000259" key="1">
    <source>
        <dbReference type="Pfam" id="PF13349"/>
    </source>
</evidence>
<dbReference type="EMBL" id="BAABEO010000017">
    <property type="protein sequence ID" value="GAA3685975.1"/>
    <property type="molecule type" value="Genomic_DNA"/>
</dbReference>
<dbReference type="RefSeq" id="WP_345151072.1">
    <property type="nucleotide sequence ID" value="NZ_BAABEO010000017.1"/>
</dbReference>
<reference evidence="3" key="1">
    <citation type="journal article" date="2019" name="Int. J. Syst. Evol. Microbiol.">
        <title>The Global Catalogue of Microorganisms (GCM) 10K type strain sequencing project: providing services to taxonomists for standard genome sequencing and annotation.</title>
        <authorList>
            <consortium name="The Broad Institute Genomics Platform"/>
            <consortium name="The Broad Institute Genome Sequencing Center for Infectious Disease"/>
            <person name="Wu L."/>
            <person name="Ma J."/>
        </authorList>
    </citation>
    <scope>NUCLEOTIDE SEQUENCE [LARGE SCALE GENOMIC DNA]</scope>
    <source>
        <strain evidence="3">JCM 30742</strain>
    </source>
</reference>
<gene>
    <name evidence="2" type="ORF">GCM10023081_24220</name>
</gene>
<organism evidence="2 3">
    <name type="scientific">Arthrobacter ginkgonis</name>
    <dbReference type="NCBI Taxonomy" id="1630594"/>
    <lineage>
        <taxon>Bacteria</taxon>
        <taxon>Bacillati</taxon>
        <taxon>Actinomycetota</taxon>
        <taxon>Actinomycetes</taxon>
        <taxon>Micrococcales</taxon>
        <taxon>Micrococcaceae</taxon>
        <taxon>Arthrobacter</taxon>
    </lineage>
</organism>
<dbReference type="Pfam" id="PF13349">
    <property type="entry name" value="DUF4097"/>
    <property type="match status" value="1"/>
</dbReference>
<dbReference type="Proteomes" id="UP001500752">
    <property type="component" value="Unassembled WGS sequence"/>
</dbReference>
<comment type="caution">
    <text evidence="2">The sequence shown here is derived from an EMBL/GenBank/DDBJ whole genome shotgun (WGS) entry which is preliminary data.</text>
</comment>
<name>A0ABP7CCT7_9MICC</name>
<accession>A0ABP7CCT7</accession>
<protein>
    <submittedName>
        <fullName evidence="2">DUF4097 family beta strand repeat-containing protein</fullName>
    </submittedName>
</protein>
<proteinExistence type="predicted"/>
<sequence>MQYTYAATGIIDATITLAMGELVVTADDVDEVTVDITPTRGDRPSDVRAAENTTVGFADGRLTITQKRESMLSTWVNKGWSIDVHVRVPKRSRLDVKSSYGNIRVRGPIGSSSLTTAFGGITAGDVAELTAKTVHGEISLERVSGTTGLTGSSVLVGEVYGSATIKATQGNVAVGLVMGHLAVASGYGNIDVRTVMGDVEARAAYGKIRLGDAVTGTASLETSFGDIEVGIRQGTLTWLDLDAKGGAVRNELDAAGSEPGDDDGTADRLKVTARTNHGSVRAFRAAVL</sequence>
<dbReference type="InterPro" id="IPR025164">
    <property type="entry name" value="Toastrack_DUF4097"/>
</dbReference>